<feature type="domain" description="PDZ" evidence="1">
    <location>
        <begin position="90"/>
        <end position="169"/>
    </location>
</feature>
<dbReference type="InterPro" id="IPR036034">
    <property type="entry name" value="PDZ_sf"/>
</dbReference>
<dbReference type="InterPro" id="IPR009003">
    <property type="entry name" value="Peptidase_S1_PA"/>
</dbReference>
<dbReference type="EMBL" id="JRFU01000003">
    <property type="protein sequence ID" value="PWE88063.1"/>
    <property type="molecule type" value="Genomic_DNA"/>
</dbReference>
<proteinExistence type="predicted"/>
<dbReference type="PROSITE" id="PS50106">
    <property type="entry name" value="PDZ"/>
    <property type="match status" value="1"/>
</dbReference>
<comment type="caution">
    <text evidence="3">The sequence shown here is derived from an EMBL/GenBank/DDBJ whole genome shotgun (WGS) entry which is preliminary data.</text>
</comment>
<evidence type="ECO:0008006" key="5">
    <source>
        <dbReference type="Google" id="ProtNLM"/>
    </source>
</evidence>
<accession>A0A2V1JXF0</accession>
<dbReference type="InterPro" id="IPR014219">
    <property type="entry name" value="SpoIVB"/>
</dbReference>
<dbReference type="SMART" id="SM00228">
    <property type="entry name" value="PDZ"/>
    <property type="match status" value="1"/>
</dbReference>
<name>A0A2V1JXF0_EUBRA</name>
<dbReference type="Gene3D" id="2.30.42.10">
    <property type="match status" value="1"/>
</dbReference>
<evidence type="ECO:0000259" key="1">
    <source>
        <dbReference type="PROSITE" id="PS50106"/>
    </source>
</evidence>
<dbReference type="AlphaFoldDB" id="A0A2V1JXF0"/>
<sequence>MLKKYQKYRRKSFLFFCVILICSAYLWLVDAIPDTISILQGEEVALAEGLPVTTKLETTDGTITSSGNINGSSYEVSCRLFGIIPVKCVTVHIVKETQVIPCGTPFGIYIHTDGVLVVDISDIVQNGITVESPAAHILKSGDYITAVNGTTVSEKEELQQAVAESGGEVLCLSVMRDGESLECELRPALNDTGNYQLGIWVRDDLAGIGTLTYVEAAGRFGALGHGITDVDVEHLVSMQSATAYQAQILSIIRGEKGSPGELVGQIYYNHANEIGEITKNTKNGIFGRLEGLPDVLQEASAMEIGFKQEIETGPAQILVTLEDTRQLYDITITDVDLNPQESNKGIAFQVTDDTLIEKTGGIIQGMSGAPILQNGKVIGAVTHVFVDNPTKGYGIFIETMLEQGSSE</sequence>
<dbReference type="RefSeq" id="WP_181369236.1">
    <property type="nucleotide sequence ID" value="NZ_JRFU01000003.1"/>
</dbReference>
<dbReference type="Pfam" id="PF17820">
    <property type="entry name" value="PDZ_6"/>
    <property type="match status" value="1"/>
</dbReference>
<dbReference type="InterPro" id="IPR001478">
    <property type="entry name" value="PDZ"/>
</dbReference>
<dbReference type="Pfam" id="PF05580">
    <property type="entry name" value="Peptidase_S55"/>
    <property type="match status" value="1"/>
</dbReference>
<evidence type="ECO:0000259" key="2">
    <source>
        <dbReference type="PROSITE" id="PS51494"/>
    </source>
</evidence>
<dbReference type="InterPro" id="IPR041489">
    <property type="entry name" value="PDZ_6"/>
</dbReference>
<evidence type="ECO:0000313" key="4">
    <source>
        <dbReference type="Proteomes" id="UP000245288"/>
    </source>
</evidence>
<feature type="domain" description="Peptidase S55" evidence="2">
    <location>
        <begin position="179"/>
        <end position="407"/>
    </location>
</feature>
<dbReference type="SUPFAM" id="SSF50156">
    <property type="entry name" value="PDZ domain-like"/>
    <property type="match status" value="1"/>
</dbReference>
<dbReference type="Proteomes" id="UP000245288">
    <property type="component" value="Unassembled WGS sequence"/>
</dbReference>
<keyword evidence="4" id="KW-1185">Reference proteome</keyword>
<evidence type="ECO:0000313" key="3">
    <source>
        <dbReference type="EMBL" id="PWE88063.1"/>
    </source>
</evidence>
<dbReference type="InterPro" id="IPR008763">
    <property type="entry name" value="Peptidase_S55"/>
</dbReference>
<protein>
    <recommendedName>
        <fullName evidence="5">SpoIVB peptidase</fullName>
    </recommendedName>
</protein>
<dbReference type="PROSITE" id="PS51494">
    <property type="entry name" value="SPOIVB"/>
    <property type="match status" value="1"/>
</dbReference>
<dbReference type="NCBIfam" id="TIGR02860">
    <property type="entry name" value="spore_IV_B"/>
    <property type="match status" value="1"/>
</dbReference>
<organism evidence="3 4">
    <name type="scientific">Eubacterium ramulus</name>
    <dbReference type="NCBI Taxonomy" id="39490"/>
    <lineage>
        <taxon>Bacteria</taxon>
        <taxon>Bacillati</taxon>
        <taxon>Bacillota</taxon>
        <taxon>Clostridia</taxon>
        <taxon>Eubacteriales</taxon>
        <taxon>Eubacteriaceae</taxon>
        <taxon>Eubacterium</taxon>
    </lineage>
</organism>
<reference evidence="3 4" key="1">
    <citation type="submission" date="2014-09" db="EMBL/GenBank/DDBJ databases">
        <title>Butyrate-producing bacteria isolated from human gut.</title>
        <authorList>
            <person name="Zhang Q."/>
            <person name="Zhao L."/>
        </authorList>
    </citation>
    <scope>NUCLEOTIDE SEQUENCE [LARGE SCALE GENOMIC DNA]</scope>
    <source>
        <strain evidence="3 4">21</strain>
    </source>
</reference>
<gene>
    <name evidence="3" type="ORF">LG34_00150</name>
</gene>
<dbReference type="SUPFAM" id="SSF50494">
    <property type="entry name" value="Trypsin-like serine proteases"/>
    <property type="match status" value="1"/>
</dbReference>